<evidence type="ECO:0000256" key="5">
    <source>
        <dbReference type="ARBA" id="ARBA00022842"/>
    </source>
</evidence>
<comment type="caution">
    <text evidence="10">The sequence shown here is derived from an EMBL/GenBank/DDBJ whole genome shotgun (WGS) entry which is preliminary data.</text>
</comment>
<evidence type="ECO:0000256" key="8">
    <source>
        <dbReference type="ARBA" id="ARBA00023065"/>
    </source>
</evidence>
<dbReference type="GO" id="GO:0009678">
    <property type="term" value="F:diphosphate hydrolysis-driven proton transmembrane transporter activity"/>
    <property type="evidence" value="ECO:0007669"/>
    <property type="project" value="UniProtKB-EC"/>
</dbReference>
<evidence type="ECO:0000256" key="6">
    <source>
        <dbReference type="ARBA" id="ARBA00022967"/>
    </source>
</evidence>
<reference evidence="10" key="1">
    <citation type="journal article" date="2019" name="Sci. Rep.">
        <title>Draft genome of Tanacetum cinerariifolium, the natural source of mosquito coil.</title>
        <authorList>
            <person name="Yamashiro T."/>
            <person name="Shiraishi A."/>
            <person name="Satake H."/>
            <person name="Nakayama K."/>
        </authorList>
    </citation>
    <scope>NUCLEOTIDE SEQUENCE</scope>
</reference>
<evidence type="ECO:0000256" key="1">
    <source>
        <dbReference type="ARBA" id="ARBA00004127"/>
    </source>
</evidence>
<dbReference type="GO" id="GO:0012505">
    <property type="term" value="C:endomembrane system"/>
    <property type="evidence" value="ECO:0007669"/>
    <property type="project" value="UniProtKB-SubCell"/>
</dbReference>
<evidence type="ECO:0000313" key="10">
    <source>
        <dbReference type="EMBL" id="GFC97758.1"/>
    </source>
</evidence>
<keyword evidence="5" id="KW-0460">Magnesium</keyword>
<dbReference type="GO" id="GO:0004427">
    <property type="term" value="F:inorganic diphosphate phosphatase activity"/>
    <property type="evidence" value="ECO:0007669"/>
    <property type="project" value="InterPro"/>
</dbReference>
<keyword evidence="9" id="KW-0472">Membrane</keyword>
<protein>
    <recommendedName>
        <fullName evidence="2">H(+)-exporting diphosphatase</fullName>
        <ecNumber evidence="2">7.1.3.1</ecNumber>
    </recommendedName>
</protein>
<comment type="subcellular location">
    <subcellularLocation>
        <location evidence="1">Endomembrane system</location>
        <topology evidence="1">Multi-pass membrane protein</topology>
    </subcellularLocation>
</comment>
<dbReference type="EMBL" id="BKCJ011168075">
    <property type="protein sequence ID" value="GFC97758.1"/>
    <property type="molecule type" value="Genomic_DNA"/>
</dbReference>
<gene>
    <name evidence="10" type="ORF">Tci_869728</name>
</gene>
<keyword evidence="6" id="KW-1278">Translocase</keyword>
<feature type="non-terminal residue" evidence="10">
    <location>
        <position position="74"/>
    </location>
</feature>
<dbReference type="EC" id="7.1.3.1" evidence="2"/>
<evidence type="ECO:0000256" key="2">
    <source>
        <dbReference type="ARBA" id="ARBA00013242"/>
    </source>
</evidence>
<evidence type="ECO:0000256" key="7">
    <source>
        <dbReference type="ARBA" id="ARBA00022989"/>
    </source>
</evidence>
<evidence type="ECO:0000256" key="4">
    <source>
        <dbReference type="ARBA" id="ARBA00022692"/>
    </source>
</evidence>
<dbReference type="AlphaFoldDB" id="A0A699SKE9"/>
<keyword evidence="8" id="KW-0406">Ion transport</keyword>
<evidence type="ECO:0000256" key="9">
    <source>
        <dbReference type="ARBA" id="ARBA00023136"/>
    </source>
</evidence>
<keyword evidence="3" id="KW-0813">Transport</keyword>
<dbReference type="Pfam" id="PF03030">
    <property type="entry name" value="H_PPase"/>
    <property type="match status" value="1"/>
</dbReference>
<keyword evidence="4" id="KW-0812">Transmembrane</keyword>
<organism evidence="10">
    <name type="scientific">Tanacetum cinerariifolium</name>
    <name type="common">Dalmatian daisy</name>
    <name type="synonym">Chrysanthemum cinerariifolium</name>
    <dbReference type="NCBI Taxonomy" id="118510"/>
    <lineage>
        <taxon>Eukaryota</taxon>
        <taxon>Viridiplantae</taxon>
        <taxon>Streptophyta</taxon>
        <taxon>Embryophyta</taxon>
        <taxon>Tracheophyta</taxon>
        <taxon>Spermatophyta</taxon>
        <taxon>Magnoliopsida</taxon>
        <taxon>eudicotyledons</taxon>
        <taxon>Gunneridae</taxon>
        <taxon>Pentapetalae</taxon>
        <taxon>asterids</taxon>
        <taxon>campanulids</taxon>
        <taxon>Asterales</taxon>
        <taxon>Asteraceae</taxon>
        <taxon>Asteroideae</taxon>
        <taxon>Anthemideae</taxon>
        <taxon>Anthemidinae</taxon>
        <taxon>Tanacetum</taxon>
    </lineage>
</organism>
<dbReference type="GO" id="GO:0016020">
    <property type="term" value="C:membrane"/>
    <property type="evidence" value="ECO:0007669"/>
    <property type="project" value="InterPro"/>
</dbReference>
<proteinExistence type="predicted"/>
<name>A0A699SKE9_TANCI</name>
<keyword evidence="7" id="KW-1133">Transmembrane helix</keyword>
<dbReference type="PANTHER" id="PTHR31998">
    <property type="entry name" value="K(+)-INSENSITIVE PYROPHOSPHATE-ENERGIZED PROTON PUMP"/>
    <property type="match status" value="1"/>
</dbReference>
<dbReference type="InterPro" id="IPR004131">
    <property type="entry name" value="PPase-energised_H-pump"/>
</dbReference>
<sequence>MYGVVVANFGMLSTITTGLAIDAEGPINDNAGGIAKMAVTSHHIHERIDALDAAENTIAAIGKVNVMILIILTR</sequence>
<evidence type="ECO:0000256" key="3">
    <source>
        <dbReference type="ARBA" id="ARBA00022448"/>
    </source>
</evidence>
<accession>A0A699SKE9</accession>